<dbReference type="EMBL" id="PHIG01000004">
    <property type="protein sequence ID" value="PJK31601.1"/>
    <property type="molecule type" value="Genomic_DNA"/>
</dbReference>
<evidence type="ECO:0000259" key="2">
    <source>
        <dbReference type="PROSITE" id="PS50405"/>
    </source>
</evidence>
<gene>
    <name evidence="3" type="ORF">CVT23_00660</name>
</gene>
<dbReference type="Pfam" id="PF13417">
    <property type="entry name" value="GST_N_3"/>
    <property type="match status" value="1"/>
</dbReference>
<keyword evidence="4" id="KW-1185">Reference proteome</keyword>
<dbReference type="PROSITE" id="PS50404">
    <property type="entry name" value="GST_NTER"/>
    <property type="match status" value="1"/>
</dbReference>
<dbReference type="OrthoDB" id="5791869at2"/>
<dbReference type="Pfam" id="PF13410">
    <property type="entry name" value="GST_C_2"/>
    <property type="match status" value="1"/>
</dbReference>
<comment type="caution">
    <text evidence="3">The sequence shown here is derived from an EMBL/GenBank/DDBJ whole genome shotgun (WGS) entry which is preliminary data.</text>
</comment>
<dbReference type="SUPFAM" id="SSF52833">
    <property type="entry name" value="Thioredoxin-like"/>
    <property type="match status" value="1"/>
</dbReference>
<dbReference type="Proteomes" id="UP000229498">
    <property type="component" value="Unassembled WGS sequence"/>
</dbReference>
<evidence type="ECO:0000313" key="3">
    <source>
        <dbReference type="EMBL" id="PJK31601.1"/>
    </source>
</evidence>
<feature type="domain" description="GST C-terminal" evidence="2">
    <location>
        <begin position="108"/>
        <end position="253"/>
    </location>
</feature>
<reference evidence="3 4" key="1">
    <citation type="submission" date="2017-11" db="EMBL/GenBank/DDBJ databases">
        <title>Draft genome sequence of Rhizobiales bacterium SY3-13.</title>
        <authorList>
            <person name="Sun C."/>
        </authorList>
    </citation>
    <scope>NUCLEOTIDE SEQUENCE [LARGE SCALE GENOMIC DNA]</scope>
    <source>
        <strain evidence="3 4">SY3-13</strain>
    </source>
</reference>
<dbReference type="AlphaFoldDB" id="A0A2M9G7C3"/>
<accession>A0A2M9G7C3</accession>
<dbReference type="Gene3D" id="3.40.30.110">
    <property type="match status" value="2"/>
</dbReference>
<keyword evidence="3" id="KW-0808">Transferase</keyword>
<dbReference type="GO" id="GO:0016740">
    <property type="term" value="F:transferase activity"/>
    <property type="evidence" value="ECO:0007669"/>
    <property type="project" value="UniProtKB-KW"/>
</dbReference>
<dbReference type="InterPro" id="IPR036249">
    <property type="entry name" value="Thioredoxin-like_sf"/>
</dbReference>
<dbReference type="SUPFAM" id="SSF47616">
    <property type="entry name" value="GST C-terminal domain-like"/>
    <property type="match status" value="1"/>
</dbReference>
<dbReference type="PROSITE" id="PS50405">
    <property type="entry name" value="GST_CTER"/>
    <property type="match status" value="1"/>
</dbReference>
<proteinExistence type="predicted"/>
<protein>
    <submittedName>
        <fullName evidence="3">Glutathione S-transferase family protein</fullName>
    </submittedName>
</protein>
<evidence type="ECO:0000259" key="1">
    <source>
        <dbReference type="PROSITE" id="PS50404"/>
    </source>
</evidence>
<sequence length="319" mass="34213">MLQASICTGEAREMTDFILHHYDMSPFAEKARLMMGLKGLAWRGVDIPMIMPKPDLTPLTGGYRKTPVLQIGADIYCDTGLIADELERRHPEPGLMSGGIGLAHALSAFAEGQMFWTVAGFVIGSNADRMPAEFHEDRARMRGAPGANVEKLKAAVGMHEEQLKPQLAWAADLFADGRKFLAGDGAGLADLTLYHVLWFLKGGGRVGRALLEPHPALGAFMERVAAIGHGEKTEMSAEDALAAAMAASPESPAGVDGNAEGWKAGDRVAIAPTDYARDPVQGELVTYHGGEIAVRRTDERCGEVVVHFPRVGFAIKRAG</sequence>
<organism evidence="3 4">
    <name type="scientific">Minwuia thermotolerans</name>
    <dbReference type="NCBI Taxonomy" id="2056226"/>
    <lineage>
        <taxon>Bacteria</taxon>
        <taxon>Pseudomonadati</taxon>
        <taxon>Pseudomonadota</taxon>
        <taxon>Alphaproteobacteria</taxon>
        <taxon>Minwuiales</taxon>
        <taxon>Minwuiaceae</taxon>
        <taxon>Minwuia</taxon>
    </lineage>
</organism>
<dbReference type="InterPro" id="IPR004045">
    <property type="entry name" value="Glutathione_S-Trfase_N"/>
</dbReference>
<dbReference type="InterPro" id="IPR036282">
    <property type="entry name" value="Glutathione-S-Trfase_C_sf"/>
</dbReference>
<feature type="domain" description="GST N-terminal" evidence="1">
    <location>
        <begin position="15"/>
        <end position="94"/>
    </location>
</feature>
<dbReference type="CDD" id="cd00570">
    <property type="entry name" value="GST_N_family"/>
    <property type="match status" value="1"/>
</dbReference>
<dbReference type="InterPro" id="IPR010987">
    <property type="entry name" value="Glutathione-S-Trfase_C-like"/>
</dbReference>
<name>A0A2M9G7C3_9PROT</name>
<evidence type="ECO:0000313" key="4">
    <source>
        <dbReference type="Proteomes" id="UP000229498"/>
    </source>
</evidence>